<evidence type="ECO:0000313" key="10">
    <source>
        <dbReference type="Proteomes" id="UP001054945"/>
    </source>
</evidence>
<dbReference type="PANTHER" id="PTHR31220:SF1">
    <property type="entry name" value="GH21176P"/>
    <property type="match status" value="1"/>
</dbReference>
<evidence type="ECO:0000256" key="2">
    <source>
        <dbReference type="ARBA" id="ARBA00004514"/>
    </source>
</evidence>
<feature type="transmembrane region" description="Helical" evidence="8">
    <location>
        <begin position="28"/>
        <end position="48"/>
    </location>
</feature>
<dbReference type="GO" id="GO:0046854">
    <property type="term" value="P:phosphatidylinositol phosphate biosynthetic process"/>
    <property type="evidence" value="ECO:0007669"/>
    <property type="project" value="TreeGrafter"/>
</dbReference>
<reference evidence="9 10" key="1">
    <citation type="submission" date="2021-06" db="EMBL/GenBank/DDBJ databases">
        <title>Caerostris extrusa draft genome.</title>
        <authorList>
            <person name="Kono N."/>
            <person name="Arakawa K."/>
        </authorList>
    </citation>
    <scope>NUCLEOTIDE SEQUENCE [LARGE SCALE GENOMIC DNA]</scope>
</reference>
<comment type="subcellular location">
    <subcellularLocation>
        <location evidence="1">Cell membrane</location>
    </subcellularLocation>
    <subcellularLocation>
        <location evidence="2">Cytoplasm</location>
        <location evidence="2">Cytosol</location>
    </subcellularLocation>
</comment>
<comment type="similarity">
    <text evidence="6">Belongs to the Hyccin family.</text>
</comment>
<dbReference type="InterPro" id="IPR018619">
    <property type="entry name" value="Hyccin"/>
</dbReference>
<protein>
    <submittedName>
        <fullName evidence="9">Hyccin</fullName>
    </submittedName>
</protein>
<evidence type="ECO:0000313" key="9">
    <source>
        <dbReference type="EMBL" id="GIY40218.1"/>
    </source>
</evidence>
<evidence type="ECO:0000256" key="8">
    <source>
        <dbReference type="SAM" id="Phobius"/>
    </source>
</evidence>
<dbReference type="GO" id="GO:0072659">
    <property type="term" value="P:protein localization to plasma membrane"/>
    <property type="evidence" value="ECO:0007669"/>
    <property type="project" value="TreeGrafter"/>
</dbReference>
<dbReference type="AlphaFoldDB" id="A0AAV4T8D6"/>
<comment type="caution">
    <text evidence="9">The sequence shown here is derived from an EMBL/GenBank/DDBJ whole genome shotgun (WGS) entry which is preliminary data.</text>
</comment>
<dbReference type="Proteomes" id="UP001054945">
    <property type="component" value="Unassembled WGS sequence"/>
</dbReference>
<keyword evidence="5 8" id="KW-0472">Membrane</keyword>
<keyword evidence="8" id="KW-1133">Transmembrane helix</keyword>
<gene>
    <name evidence="9" type="primary">X975_14084</name>
    <name evidence="9" type="ORF">CEXT_687591</name>
</gene>
<evidence type="ECO:0000256" key="7">
    <source>
        <dbReference type="SAM" id="MobiDB-lite"/>
    </source>
</evidence>
<proteinExistence type="inferred from homology"/>
<evidence type="ECO:0000256" key="6">
    <source>
        <dbReference type="ARBA" id="ARBA00034482"/>
    </source>
</evidence>
<dbReference type="Pfam" id="PF09790">
    <property type="entry name" value="Hyccin"/>
    <property type="match status" value="1"/>
</dbReference>
<evidence type="ECO:0000256" key="1">
    <source>
        <dbReference type="ARBA" id="ARBA00004236"/>
    </source>
</evidence>
<keyword evidence="4" id="KW-0963">Cytoplasm</keyword>
<evidence type="ECO:0000256" key="5">
    <source>
        <dbReference type="ARBA" id="ARBA00023136"/>
    </source>
</evidence>
<dbReference type="PANTHER" id="PTHR31220">
    <property type="entry name" value="HYCCIN RELATED"/>
    <property type="match status" value="1"/>
</dbReference>
<organism evidence="9 10">
    <name type="scientific">Caerostris extrusa</name>
    <name type="common">Bark spider</name>
    <name type="synonym">Caerostris bankana</name>
    <dbReference type="NCBI Taxonomy" id="172846"/>
    <lineage>
        <taxon>Eukaryota</taxon>
        <taxon>Metazoa</taxon>
        <taxon>Ecdysozoa</taxon>
        <taxon>Arthropoda</taxon>
        <taxon>Chelicerata</taxon>
        <taxon>Arachnida</taxon>
        <taxon>Araneae</taxon>
        <taxon>Araneomorphae</taxon>
        <taxon>Entelegynae</taxon>
        <taxon>Araneoidea</taxon>
        <taxon>Araneidae</taxon>
        <taxon>Caerostris</taxon>
    </lineage>
</organism>
<feature type="compositionally biased region" description="Polar residues" evidence="7">
    <location>
        <begin position="173"/>
        <end position="182"/>
    </location>
</feature>
<name>A0AAV4T8D6_CAEEX</name>
<feature type="region of interest" description="Disordered" evidence="7">
    <location>
        <begin position="153"/>
        <end position="214"/>
    </location>
</feature>
<keyword evidence="8" id="KW-0812">Transmembrane</keyword>
<keyword evidence="3" id="KW-1003">Cell membrane</keyword>
<sequence>MRIFISSSLQGKCKQGFIRTNRALTMEVNVPVVTIIPILALLLGSSVFHLSPRVQWLGIYWFTVFRRSFIIAMQEMMTDVLLVTNAIRNSLKSNQSGQPSDDPMGISIALSPTTVVSSVSRAITNASFRAKKLPDDIPILESEANENQLSSINEESEDADAQQSNQKAKKHGNNSTFVSGITKTGVLQLRKTKDKKKEKDSVNGDAVDNGKGKW</sequence>
<feature type="compositionally biased region" description="Basic and acidic residues" evidence="7">
    <location>
        <begin position="195"/>
        <end position="214"/>
    </location>
</feature>
<dbReference type="EMBL" id="BPLR01010580">
    <property type="protein sequence ID" value="GIY40218.1"/>
    <property type="molecule type" value="Genomic_DNA"/>
</dbReference>
<evidence type="ECO:0000256" key="3">
    <source>
        <dbReference type="ARBA" id="ARBA00022475"/>
    </source>
</evidence>
<evidence type="ECO:0000256" key="4">
    <source>
        <dbReference type="ARBA" id="ARBA00022490"/>
    </source>
</evidence>
<keyword evidence="10" id="KW-1185">Reference proteome</keyword>
<dbReference type="GO" id="GO:0005886">
    <property type="term" value="C:plasma membrane"/>
    <property type="evidence" value="ECO:0007669"/>
    <property type="project" value="UniProtKB-SubCell"/>
</dbReference>
<dbReference type="GO" id="GO:0005829">
    <property type="term" value="C:cytosol"/>
    <property type="evidence" value="ECO:0007669"/>
    <property type="project" value="UniProtKB-SubCell"/>
</dbReference>
<accession>A0AAV4T8D6</accession>